<keyword evidence="8" id="KW-1185">Reference proteome</keyword>
<dbReference type="Pfam" id="PF00854">
    <property type="entry name" value="PTR2"/>
    <property type="match status" value="1"/>
</dbReference>
<proteinExistence type="inferred from homology"/>
<evidence type="ECO:0000313" key="8">
    <source>
        <dbReference type="Proteomes" id="UP001153076"/>
    </source>
</evidence>
<sequence>MAGNECCERLAYYGMATNLVNYLIERLHQGNATASKNVIAIFSTIYAPLRFFLCVCVCARACVNYTCFLNLNNPKPNMSKSNLIELHNIFPASLILVALGTRGIKPCVSSFATDQLDETNEQERMKKCSFFNWSYFINSVLVWVQINVGWGWGFGIPAVALALAVSIWPGGSPLTRIAQVLEATFRKIIVKVPNDKSLMHEIADGNCLDKATVPTNTDNIKGMKNPWRLCTCGQTEIVFSTIYSQTSTMFVLQGNTLDQHIGASFKIPSASLSVFATLCVLFRTPVYDLIIPFARRIHPAPRDEHQASHLGIFHGHSNTLEVAQLNWMRKHGSLRKFDSSHLYLLANTAVLPDWVCRSVHFHWATGVFYDQALDTMRSLGSTLSLTLGNYLSSFLVAIVTNITSRHWKVGWIPDNLGRGHLDYFYWMLVILSMFNFLTYVWIAK</sequence>
<dbReference type="EMBL" id="JAKOGI010001275">
    <property type="protein sequence ID" value="KAJ8426532.1"/>
    <property type="molecule type" value="Genomic_DNA"/>
</dbReference>
<dbReference type="InterPro" id="IPR000109">
    <property type="entry name" value="POT_fam"/>
</dbReference>
<keyword evidence="5 6" id="KW-0472">Membrane</keyword>
<comment type="similarity">
    <text evidence="2">Belongs to the major facilitator superfamily. Proton-dependent oligopeptide transporter (POT/PTR) (TC 2.A.17) family.</text>
</comment>
<feature type="transmembrane region" description="Helical" evidence="6">
    <location>
        <begin position="423"/>
        <end position="442"/>
    </location>
</feature>
<evidence type="ECO:0000313" key="7">
    <source>
        <dbReference type="EMBL" id="KAJ8426532.1"/>
    </source>
</evidence>
<keyword evidence="4 6" id="KW-1133">Transmembrane helix</keyword>
<evidence type="ECO:0000256" key="2">
    <source>
        <dbReference type="ARBA" id="ARBA00005982"/>
    </source>
</evidence>
<dbReference type="AlphaFoldDB" id="A0A9Q1GRV7"/>
<feature type="transmembrane region" description="Helical" evidence="6">
    <location>
        <begin position="130"/>
        <end position="146"/>
    </location>
</feature>
<dbReference type="GO" id="GO:0022857">
    <property type="term" value="F:transmembrane transporter activity"/>
    <property type="evidence" value="ECO:0007669"/>
    <property type="project" value="InterPro"/>
</dbReference>
<dbReference type="InterPro" id="IPR036259">
    <property type="entry name" value="MFS_trans_sf"/>
</dbReference>
<dbReference type="OrthoDB" id="8904098at2759"/>
<evidence type="ECO:0000256" key="1">
    <source>
        <dbReference type="ARBA" id="ARBA00004141"/>
    </source>
</evidence>
<dbReference type="GO" id="GO:0016020">
    <property type="term" value="C:membrane"/>
    <property type="evidence" value="ECO:0007669"/>
    <property type="project" value="UniProtKB-SubCell"/>
</dbReference>
<evidence type="ECO:0000256" key="3">
    <source>
        <dbReference type="ARBA" id="ARBA00022692"/>
    </source>
</evidence>
<name>A0A9Q1GRV7_9CARY</name>
<dbReference type="Gene3D" id="1.20.1250.20">
    <property type="entry name" value="MFS general substrate transporter like domains"/>
    <property type="match status" value="1"/>
</dbReference>
<reference evidence="7" key="1">
    <citation type="submission" date="2022-04" db="EMBL/GenBank/DDBJ databases">
        <title>Carnegiea gigantea Genome sequencing and assembly v2.</title>
        <authorList>
            <person name="Copetti D."/>
            <person name="Sanderson M.J."/>
            <person name="Burquez A."/>
            <person name="Wojciechowski M.F."/>
        </authorList>
    </citation>
    <scope>NUCLEOTIDE SEQUENCE</scope>
    <source>
        <strain evidence="7">SGP5-SGP5p</strain>
        <tissue evidence="7">Aerial part</tissue>
    </source>
</reference>
<accession>A0A9Q1GRV7</accession>
<evidence type="ECO:0000256" key="6">
    <source>
        <dbReference type="SAM" id="Phobius"/>
    </source>
</evidence>
<organism evidence="7 8">
    <name type="scientific">Carnegiea gigantea</name>
    <dbReference type="NCBI Taxonomy" id="171969"/>
    <lineage>
        <taxon>Eukaryota</taxon>
        <taxon>Viridiplantae</taxon>
        <taxon>Streptophyta</taxon>
        <taxon>Embryophyta</taxon>
        <taxon>Tracheophyta</taxon>
        <taxon>Spermatophyta</taxon>
        <taxon>Magnoliopsida</taxon>
        <taxon>eudicotyledons</taxon>
        <taxon>Gunneridae</taxon>
        <taxon>Pentapetalae</taxon>
        <taxon>Caryophyllales</taxon>
        <taxon>Cactineae</taxon>
        <taxon>Cactaceae</taxon>
        <taxon>Cactoideae</taxon>
        <taxon>Echinocereeae</taxon>
        <taxon>Carnegiea</taxon>
    </lineage>
</organism>
<keyword evidence="3 6" id="KW-0812">Transmembrane</keyword>
<feature type="transmembrane region" description="Helical" evidence="6">
    <location>
        <begin position="152"/>
        <end position="171"/>
    </location>
</feature>
<feature type="transmembrane region" description="Helical" evidence="6">
    <location>
        <begin position="383"/>
        <end position="403"/>
    </location>
</feature>
<gene>
    <name evidence="7" type="ORF">Cgig2_003653</name>
</gene>
<evidence type="ECO:0000256" key="5">
    <source>
        <dbReference type="ARBA" id="ARBA00023136"/>
    </source>
</evidence>
<dbReference type="Proteomes" id="UP001153076">
    <property type="component" value="Unassembled WGS sequence"/>
</dbReference>
<evidence type="ECO:0000256" key="4">
    <source>
        <dbReference type="ARBA" id="ARBA00022989"/>
    </source>
</evidence>
<protein>
    <submittedName>
        <fullName evidence="7">Uncharacterized protein</fullName>
    </submittedName>
</protein>
<comment type="subcellular location">
    <subcellularLocation>
        <location evidence="1">Membrane</location>
        <topology evidence="1">Multi-pass membrane protein</topology>
    </subcellularLocation>
</comment>
<dbReference type="PANTHER" id="PTHR11654">
    <property type="entry name" value="OLIGOPEPTIDE TRANSPORTER-RELATED"/>
    <property type="match status" value="1"/>
</dbReference>
<comment type="caution">
    <text evidence="7">The sequence shown here is derived from an EMBL/GenBank/DDBJ whole genome shotgun (WGS) entry which is preliminary data.</text>
</comment>